<dbReference type="FunFam" id="3.40.50.1260:FF:000003">
    <property type="entry name" value="Phosphoglycerate kinase"/>
    <property type="match status" value="1"/>
</dbReference>
<feature type="binding site" evidence="11 12">
    <location>
        <begin position="60"/>
        <end position="63"/>
    </location>
    <ligand>
        <name>substrate</name>
    </ligand>
</feature>
<gene>
    <name evidence="11 15" type="primary">pgk</name>
    <name evidence="15" type="ORF">CVV64_07015</name>
</gene>
<comment type="pathway">
    <text evidence="2 11">Carbohydrate degradation; glycolysis; pyruvate from D-glyceraldehyde 3-phosphate: step 2/5.</text>
</comment>
<evidence type="ECO:0000256" key="2">
    <source>
        <dbReference type="ARBA" id="ARBA00004838"/>
    </source>
</evidence>
<accession>A0A2N1PT32</accession>
<evidence type="ECO:0000256" key="8">
    <source>
        <dbReference type="ARBA" id="ARBA00022741"/>
    </source>
</evidence>
<dbReference type="GO" id="GO:0043531">
    <property type="term" value="F:ADP binding"/>
    <property type="evidence" value="ECO:0007669"/>
    <property type="project" value="TreeGrafter"/>
</dbReference>
<feature type="binding site" evidence="11 13">
    <location>
        <position position="324"/>
    </location>
    <ligand>
        <name>ATP</name>
        <dbReference type="ChEBI" id="CHEBI:30616"/>
    </ligand>
</feature>
<evidence type="ECO:0000313" key="15">
    <source>
        <dbReference type="EMBL" id="PKK91499.1"/>
    </source>
</evidence>
<feature type="binding site" evidence="11 13">
    <location>
        <position position="202"/>
    </location>
    <ligand>
        <name>ATP</name>
        <dbReference type="ChEBI" id="CHEBI:30616"/>
    </ligand>
</feature>
<dbReference type="InterPro" id="IPR036043">
    <property type="entry name" value="Phosphoglycerate_kinase_sf"/>
</dbReference>
<dbReference type="GO" id="GO:0006096">
    <property type="term" value="P:glycolytic process"/>
    <property type="evidence" value="ECO:0007669"/>
    <property type="project" value="UniProtKB-UniRule"/>
</dbReference>
<feature type="binding site" evidence="11">
    <location>
        <position position="119"/>
    </location>
    <ligand>
        <name>substrate</name>
    </ligand>
</feature>
<dbReference type="Pfam" id="PF00162">
    <property type="entry name" value="PGK"/>
    <property type="match status" value="1"/>
</dbReference>
<dbReference type="HAMAP" id="MF_00145">
    <property type="entry name" value="Phosphoglyc_kinase"/>
    <property type="match status" value="1"/>
</dbReference>
<dbReference type="GO" id="GO:0005829">
    <property type="term" value="C:cytosol"/>
    <property type="evidence" value="ECO:0007669"/>
    <property type="project" value="UniProtKB-ARBA"/>
</dbReference>
<keyword evidence="8 11" id="KW-0547">Nucleotide-binding</keyword>
<dbReference type="GO" id="GO:0005524">
    <property type="term" value="F:ATP binding"/>
    <property type="evidence" value="ECO:0007669"/>
    <property type="project" value="UniProtKB-KW"/>
</dbReference>
<keyword evidence="10 11" id="KW-0067">ATP-binding</keyword>
<feature type="binding site" evidence="12">
    <location>
        <position position="37"/>
    </location>
    <ligand>
        <name>(2R)-3-phosphoglycerate</name>
        <dbReference type="ChEBI" id="CHEBI:58272"/>
    </ligand>
</feature>
<evidence type="ECO:0000256" key="9">
    <source>
        <dbReference type="ARBA" id="ARBA00022777"/>
    </source>
</evidence>
<feature type="binding site" evidence="12">
    <location>
        <position position="119"/>
    </location>
    <ligand>
        <name>(2R)-3-phosphoglycerate</name>
        <dbReference type="ChEBI" id="CHEBI:58272"/>
    </ligand>
</feature>
<sequence>MNKKTIRDYDYRGKRTLIRVDFNVPVDASGEITDDTRIRMALPTVRHLLDAGARLIVMTHFGRPKNGPEPKFALDIIARKFQELLGKPVRKMDQVVGPQVEKAVSELKDGEVILLENVRFEAGETKNDPELSIKLAAMGDMYVNDAFGSCHRAHCSTEGIAHHLPSAAGFLLEKEIEALATVIENPDRPFVAMIGGAKISSKIGVVKHLLGKADSIVIGGGMAFTFLKAQGISIGNSLCEDDQLEVARETMEAAKARGVNLILPDDAVAGSKFAADAEHRIVDINDIPDGWLGMDIGPRTIERISGILETAGTVVWNGPMGVFEMEAFSAGTFAIARKIAQVKARAVIGGGDSVAAINLSGVADKIYHISTGGGASLEMLEGITLPGIAAIADKQ</sequence>
<dbReference type="PROSITE" id="PS00111">
    <property type="entry name" value="PGLYCERATE_KINASE"/>
    <property type="match status" value="1"/>
</dbReference>
<name>A0A2N1PT32_9BACT</name>
<dbReference type="InterPro" id="IPR015824">
    <property type="entry name" value="Phosphoglycerate_kinase_N"/>
</dbReference>
<dbReference type="AlphaFoldDB" id="A0A2N1PT32"/>
<feature type="binding site" evidence="11 13">
    <location>
        <position position="293"/>
    </location>
    <ligand>
        <name>ATP</name>
        <dbReference type="ChEBI" id="CHEBI:30616"/>
    </ligand>
</feature>
<dbReference type="Proteomes" id="UP000233256">
    <property type="component" value="Unassembled WGS sequence"/>
</dbReference>
<reference evidence="15 16" key="1">
    <citation type="journal article" date="2017" name="ISME J.">
        <title>Potential for microbial H2 and metal transformations associated with novel bacteria and archaea in deep terrestrial subsurface sediments.</title>
        <authorList>
            <person name="Hernsdorf A.W."/>
            <person name="Amano Y."/>
            <person name="Miyakawa K."/>
            <person name="Ise K."/>
            <person name="Suzuki Y."/>
            <person name="Anantharaman K."/>
            <person name="Probst A."/>
            <person name="Burstein D."/>
            <person name="Thomas B.C."/>
            <person name="Banfield J.F."/>
        </authorList>
    </citation>
    <scope>NUCLEOTIDE SEQUENCE [LARGE SCALE GENOMIC DNA]</scope>
    <source>
        <strain evidence="15">HGW-Wallbacteria-1</strain>
    </source>
</reference>
<dbReference type="Gene3D" id="3.40.50.1260">
    <property type="entry name" value="Phosphoglycerate kinase, N-terminal domain"/>
    <property type="match status" value="2"/>
</dbReference>
<comment type="subcellular location">
    <subcellularLocation>
        <location evidence="11">Cytoplasm</location>
    </subcellularLocation>
</comment>
<keyword evidence="11" id="KW-0324">Glycolysis</keyword>
<feature type="binding site" evidence="11 13">
    <location>
        <begin position="350"/>
        <end position="353"/>
    </location>
    <ligand>
        <name>ATP</name>
        <dbReference type="ChEBI" id="CHEBI:30616"/>
    </ligand>
</feature>
<evidence type="ECO:0000256" key="4">
    <source>
        <dbReference type="ARBA" id="ARBA00011245"/>
    </source>
</evidence>
<dbReference type="EMBL" id="PGXC01000003">
    <property type="protein sequence ID" value="PKK91499.1"/>
    <property type="molecule type" value="Genomic_DNA"/>
</dbReference>
<evidence type="ECO:0000256" key="11">
    <source>
        <dbReference type="HAMAP-Rule" id="MF_00145"/>
    </source>
</evidence>
<evidence type="ECO:0000256" key="13">
    <source>
        <dbReference type="PIRSR" id="PIRSR000724-2"/>
    </source>
</evidence>
<evidence type="ECO:0000256" key="12">
    <source>
        <dbReference type="PIRSR" id="PIRSR000724-1"/>
    </source>
</evidence>
<protein>
    <recommendedName>
        <fullName evidence="6 11">Phosphoglycerate kinase</fullName>
        <ecNumber evidence="5 11">2.7.2.3</ecNumber>
    </recommendedName>
</protein>
<evidence type="ECO:0000313" key="16">
    <source>
        <dbReference type="Proteomes" id="UP000233256"/>
    </source>
</evidence>
<dbReference type="InterPro" id="IPR001576">
    <property type="entry name" value="Phosphoglycerate_kinase"/>
</dbReference>
<proteinExistence type="inferred from homology"/>
<dbReference type="PIRSF" id="PIRSF000724">
    <property type="entry name" value="Pgk"/>
    <property type="match status" value="1"/>
</dbReference>
<comment type="caution">
    <text evidence="15">The sequence shown here is derived from an EMBL/GenBank/DDBJ whole genome shotgun (WGS) entry which is preliminary data.</text>
</comment>
<evidence type="ECO:0000256" key="1">
    <source>
        <dbReference type="ARBA" id="ARBA00000642"/>
    </source>
</evidence>
<dbReference type="GO" id="GO:0006094">
    <property type="term" value="P:gluconeogenesis"/>
    <property type="evidence" value="ECO:0007669"/>
    <property type="project" value="TreeGrafter"/>
</dbReference>
<keyword evidence="7 11" id="KW-0808">Transferase</keyword>
<feature type="binding site" evidence="11 12">
    <location>
        <begin position="21"/>
        <end position="23"/>
    </location>
    <ligand>
        <name>substrate</name>
    </ligand>
</feature>
<dbReference type="PANTHER" id="PTHR11406">
    <property type="entry name" value="PHOSPHOGLYCERATE KINASE"/>
    <property type="match status" value="1"/>
</dbReference>
<dbReference type="FunFam" id="3.40.50.1260:FF:000006">
    <property type="entry name" value="Phosphoglycerate kinase"/>
    <property type="match status" value="1"/>
</dbReference>
<dbReference type="UniPathway" id="UPA00109">
    <property type="reaction ID" value="UER00185"/>
</dbReference>
<evidence type="ECO:0000256" key="7">
    <source>
        <dbReference type="ARBA" id="ARBA00022679"/>
    </source>
</evidence>
<dbReference type="EC" id="2.7.2.3" evidence="5 11"/>
<comment type="similarity">
    <text evidence="3 11 14">Belongs to the phosphoglycerate kinase family.</text>
</comment>
<evidence type="ECO:0000256" key="10">
    <source>
        <dbReference type="ARBA" id="ARBA00022840"/>
    </source>
</evidence>
<evidence type="ECO:0000256" key="3">
    <source>
        <dbReference type="ARBA" id="ARBA00008982"/>
    </source>
</evidence>
<dbReference type="PANTHER" id="PTHR11406:SF23">
    <property type="entry name" value="PHOSPHOGLYCERATE KINASE 1, CHLOROPLASTIC-RELATED"/>
    <property type="match status" value="1"/>
</dbReference>
<dbReference type="InterPro" id="IPR015911">
    <property type="entry name" value="Phosphoglycerate_kinase_CS"/>
</dbReference>
<organism evidence="15 16">
    <name type="scientific">Candidatus Wallbacteria bacterium HGW-Wallbacteria-1</name>
    <dbReference type="NCBI Taxonomy" id="2013854"/>
    <lineage>
        <taxon>Bacteria</taxon>
        <taxon>Candidatus Walliibacteriota</taxon>
    </lineage>
</organism>
<comment type="catalytic activity">
    <reaction evidence="1 11 14">
        <text>(2R)-3-phosphoglycerate + ATP = (2R)-3-phospho-glyceroyl phosphate + ADP</text>
        <dbReference type="Rhea" id="RHEA:14801"/>
        <dbReference type="ChEBI" id="CHEBI:30616"/>
        <dbReference type="ChEBI" id="CHEBI:57604"/>
        <dbReference type="ChEBI" id="CHEBI:58272"/>
        <dbReference type="ChEBI" id="CHEBI:456216"/>
        <dbReference type="EC" id="2.7.2.3"/>
    </reaction>
</comment>
<feature type="binding site" evidence="11">
    <location>
        <position position="37"/>
    </location>
    <ligand>
        <name>substrate</name>
    </ligand>
</feature>
<evidence type="ECO:0000256" key="5">
    <source>
        <dbReference type="ARBA" id="ARBA00013061"/>
    </source>
</evidence>
<evidence type="ECO:0000256" key="6">
    <source>
        <dbReference type="ARBA" id="ARBA00016471"/>
    </source>
</evidence>
<comment type="subunit">
    <text evidence="4 11">Monomer.</text>
</comment>
<dbReference type="GO" id="GO:0004618">
    <property type="term" value="F:phosphoglycerate kinase activity"/>
    <property type="evidence" value="ECO:0007669"/>
    <property type="project" value="UniProtKB-UniRule"/>
</dbReference>
<keyword evidence="11" id="KW-0963">Cytoplasm</keyword>
<evidence type="ECO:0000256" key="14">
    <source>
        <dbReference type="RuleBase" id="RU000532"/>
    </source>
</evidence>
<dbReference type="SUPFAM" id="SSF53748">
    <property type="entry name" value="Phosphoglycerate kinase"/>
    <property type="match status" value="1"/>
</dbReference>
<dbReference type="PRINTS" id="PR00477">
    <property type="entry name" value="PHGLYCKINASE"/>
</dbReference>
<feature type="binding site" evidence="12">
    <location>
        <position position="152"/>
    </location>
    <ligand>
        <name>(2R)-3-phosphoglycerate</name>
        <dbReference type="ChEBI" id="CHEBI:58272"/>
    </ligand>
</feature>
<feature type="binding site" evidence="11">
    <location>
        <position position="152"/>
    </location>
    <ligand>
        <name>substrate</name>
    </ligand>
</feature>
<keyword evidence="9 11" id="KW-0418">Kinase</keyword>
<dbReference type="CDD" id="cd00318">
    <property type="entry name" value="Phosphoglycerate_kinase"/>
    <property type="match status" value="1"/>
</dbReference>